<dbReference type="Proteomes" id="UP001549167">
    <property type="component" value="Unassembled WGS sequence"/>
</dbReference>
<reference evidence="2 3" key="1">
    <citation type="submission" date="2024-06" db="EMBL/GenBank/DDBJ databases">
        <title>Genomic Encyclopedia of Type Strains, Phase IV (KMG-IV): sequencing the most valuable type-strain genomes for metagenomic binning, comparative biology and taxonomic classification.</title>
        <authorList>
            <person name="Goeker M."/>
        </authorList>
    </citation>
    <scope>NUCLEOTIDE SEQUENCE [LARGE SCALE GENOMIC DNA]</scope>
    <source>
        <strain evidence="2 3">DSM 23520</strain>
    </source>
</reference>
<comment type="caution">
    <text evidence="2">The sequence shown here is derived from an EMBL/GenBank/DDBJ whole genome shotgun (WGS) entry which is preliminary data.</text>
</comment>
<evidence type="ECO:0000313" key="2">
    <source>
        <dbReference type="EMBL" id="MET3682286.1"/>
    </source>
</evidence>
<keyword evidence="3" id="KW-1185">Reference proteome</keyword>
<dbReference type="Gene3D" id="1.10.150.260">
    <property type="entry name" value="YozE SAM-like"/>
    <property type="match status" value="1"/>
</dbReference>
<dbReference type="PIRSF" id="PIRSF037262">
    <property type="entry name" value="UCP037262"/>
    <property type="match status" value="1"/>
</dbReference>
<proteinExistence type="predicted"/>
<dbReference type="InterPro" id="IPR023089">
    <property type="entry name" value="YozE_SAM-like"/>
</dbReference>
<evidence type="ECO:0000313" key="3">
    <source>
        <dbReference type="Proteomes" id="UP001549167"/>
    </source>
</evidence>
<evidence type="ECO:0000259" key="1">
    <source>
        <dbReference type="Pfam" id="PF06855"/>
    </source>
</evidence>
<organism evidence="2 3">
    <name type="scientific">Alkalibacillus flavidus</name>
    <dbReference type="NCBI Taxonomy" id="546021"/>
    <lineage>
        <taxon>Bacteria</taxon>
        <taxon>Bacillati</taxon>
        <taxon>Bacillota</taxon>
        <taxon>Bacilli</taxon>
        <taxon>Bacillales</taxon>
        <taxon>Bacillaceae</taxon>
        <taxon>Alkalibacillus</taxon>
    </lineage>
</organism>
<protein>
    <submittedName>
        <fullName evidence="2">Uncharacterized protein YozE (UPF0346 family)</fullName>
    </submittedName>
</protein>
<feature type="domain" description="YozE SAM-like" evidence="1">
    <location>
        <begin position="3"/>
        <end position="70"/>
    </location>
</feature>
<accession>A0ABV2KUK3</accession>
<dbReference type="SUPFAM" id="SSF140652">
    <property type="entry name" value="YozE-like"/>
    <property type="match status" value="1"/>
</dbReference>
<dbReference type="InterPro" id="IPR036806">
    <property type="entry name" value="YozE_SAM-like_sf"/>
</dbReference>
<dbReference type="Pfam" id="PF06855">
    <property type="entry name" value="YozE_SAM_like"/>
    <property type="match status" value="1"/>
</dbReference>
<gene>
    <name evidence="2" type="ORF">ABID56_000365</name>
</gene>
<name>A0ABV2KUK3_9BACI</name>
<dbReference type="EMBL" id="JBEPMX010000001">
    <property type="protein sequence ID" value="MET3682286.1"/>
    <property type="molecule type" value="Genomic_DNA"/>
</dbReference>
<dbReference type="RefSeq" id="WP_354218789.1">
    <property type="nucleotide sequence ID" value="NZ_JBEPMX010000001.1"/>
</dbReference>
<sequence>MRSFYHFAMPYRGIQQKDDERRQLAEAMFHDHDFPKQSVDYDEISQHFEMNSPFPGAVQVFDRLWQEYEEHGS</sequence>
<dbReference type="InterPro" id="IPR010673">
    <property type="entry name" value="UPF0346"/>
</dbReference>
<dbReference type="NCBIfam" id="NF010193">
    <property type="entry name" value="PRK13672.1"/>
    <property type="match status" value="1"/>
</dbReference>